<name>A0A839QMS9_9MICC</name>
<feature type="transmembrane region" description="Helical" evidence="5">
    <location>
        <begin position="46"/>
        <end position="65"/>
    </location>
</feature>
<feature type="transmembrane region" description="Helical" evidence="5">
    <location>
        <begin position="72"/>
        <end position="88"/>
    </location>
</feature>
<gene>
    <name evidence="6" type="ORF">E9229_003140</name>
</gene>
<evidence type="ECO:0000256" key="1">
    <source>
        <dbReference type="ARBA" id="ARBA00004141"/>
    </source>
</evidence>
<dbReference type="InterPro" id="IPR003339">
    <property type="entry name" value="ABC/ECF_trnsptr_transmembrane"/>
</dbReference>
<keyword evidence="4 5" id="KW-0472">Membrane</keyword>
<accession>A0A839QMS9</accession>
<evidence type="ECO:0000256" key="2">
    <source>
        <dbReference type="ARBA" id="ARBA00022692"/>
    </source>
</evidence>
<dbReference type="Proteomes" id="UP000523000">
    <property type="component" value="Unassembled WGS sequence"/>
</dbReference>
<protein>
    <submittedName>
        <fullName evidence="6">Biotin transport system permease protein</fullName>
    </submittedName>
</protein>
<sequence>MRRSLMLLGQRVQGTSVVHRAPLWLKYLVLVAAGLAVLLFRELAVALGALAFSVVAYALAGARVLRLWAAPLRMLWWVFAIIGLHQSLINSPLFALTILSGMFAALQLGRLVLLTTEQSALIDGLAQAAAPLRLVGGDPDALALSVALMLRSIPAIAGAVADVSDAASARGLGRNPLALASPVVIGAVAYARRTGDALAARGIMDRPPSEG</sequence>
<proteinExistence type="predicted"/>
<dbReference type="GO" id="GO:0005886">
    <property type="term" value="C:plasma membrane"/>
    <property type="evidence" value="ECO:0007669"/>
    <property type="project" value="UniProtKB-ARBA"/>
</dbReference>
<evidence type="ECO:0000256" key="3">
    <source>
        <dbReference type="ARBA" id="ARBA00022989"/>
    </source>
</evidence>
<keyword evidence="3 5" id="KW-1133">Transmembrane helix</keyword>
<evidence type="ECO:0000256" key="4">
    <source>
        <dbReference type="ARBA" id="ARBA00023136"/>
    </source>
</evidence>
<keyword evidence="2 5" id="KW-0812">Transmembrane</keyword>
<evidence type="ECO:0000256" key="5">
    <source>
        <dbReference type="SAM" id="Phobius"/>
    </source>
</evidence>
<evidence type="ECO:0000313" key="6">
    <source>
        <dbReference type="EMBL" id="MBB2996893.1"/>
    </source>
</evidence>
<keyword evidence="7" id="KW-1185">Reference proteome</keyword>
<feature type="transmembrane region" description="Helical" evidence="5">
    <location>
        <begin position="21"/>
        <end position="40"/>
    </location>
</feature>
<dbReference type="RefSeq" id="WP_183512468.1">
    <property type="nucleotide sequence ID" value="NZ_BAABGK010000095.1"/>
</dbReference>
<dbReference type="EMBL" id="JACHVS010000002">
    <property type="protein sequence ID" value="MBB2996893.1"/>
    <property type="molecule type" value="Genomic_DNA"/>
</dbReference>
<comment type="subcellular location">
    <subcellularLocation>
        <location evidence="1">Membrane</location>
        <topology evidence="1">Multi-pass membrane protein</topology>
    </subcellularLocation>
</comment>
<dbReference type="CDD" id="cd16914">
    <property type="entry name" value="EcfT"/>
    <property type="match status" value="1"/>
</dbReference>
<dbReference type="Pfam" id="PF02361">
    <property type="entry name" value="CbiQ"/>
    <property type="match status" value="1"/>
</dbReference>
<organism evidence="6 7">
    <name type="scientific">Paeniglutamicibacter cryotolerans</name>
    <dbReference type="NCBI Taxonomy" id="670079"/>
    <lineage>
        <taxon>Bacteria</taxon>
        <taxon>Bacillati</taxon>
        <taxon>Actinomycetota</taxon>
        <taxon>Actinomycetes</taxon>
        <taxon>Micrococcales</taxon>
        <taxon>Micrococcaceae</taxon>
        <taxon>Paeniglutamicibacter</taxon>
    </lineage>
</organism>
<comment type="caution">
    <text evidence="6">The sequence shown here is derived from an EMBL/GenBank/DDBJ whole genome shotgun (WGS) entry which is preliminary data.</text>
</comment>
<evidence type="ECO:0000313" key="7">
    <source>
        <dbReference type="Proteomes" id="UP000523000"/>
    </source>
</evidence>
<dbReference type="AlphaFoldDB" id="A0A839QMS9"/>
<reference evidence="6 7" key="1">
    <citation type="submission" date="2020-08" db="EMBL/GenBank/DDBJ databases">
        <title>Sequencing the genomes of 1000 actinobacteria strains.</title>
        <authorList>
            <person name="Klenk H.-P."/>
        </authorList>
    </citation>
    <scope>NUCLEOTIDE SEQUENCE [LARGE SCALE GENOMIC DNA]</scope>
    <source>
        <strain evidence="6 7">DSM 22826</strain>
    </source>
</reference>